<dbReference type="SUPFAM" id="SSF56784">
    <property type="entry name" value="HAD-like"/>
    <property type="match status" value="1"/>
</dbReference>
<dbReference type="Gene3D" id="3.40.50.1000">
    <property type="entry name" value="HAD superfamily/HAD-like"/>
    <property type="match status" value="1"/>
</dbReference>
<accession>A0ABS2PD15</accession>
<dbReference type="Gene3D" id="1.10.40.40">
    <property type="entry name" value="Deoxyribonucleotidase, domain 2"/>
    <property type="match status" value="1"/>
</dbReference>
<protein>
    <submittedName>
        <fullName evidence="2">5'(3')-deoxyribonucleotidase</fullName>
    </submittedName>
</protein>
<dbReference type="Pfam" id="PF06941">
    <property type="entry name" value="NT5C"/>
    <property type="match status" value="1"/>
</dbReference>
<keyword evidence="3" id="KW-1185">Reference proteome</keyword>
<evidence type="ECO:0000256" key="1">
    <source>
        <dbReference type="ARBA" id="ARBA00009589"/>
    </source>
</evidence>
<dbReference type="InterPro" id="IPR036412">
    <property type="entry name" value="HAD-like_sf"/>
</dbReference>
<dbReference type="InterPro" id="IPR023214">
    <property type="entry name" value="HAD_sf"/>
</dbReference>
<reference evidence="2 3" key="1">
    <citation type="submission" date="2021-01" db="EMBL/GenBank/DDBJ databases">
        <title>Genomic Encyclopedia of Type Strains, Phase IV (KMG-IV): sequencing the most valuable type-strain genomes for metagenomic binning, comparative biology and taxonomic classification.</title>
        <authorList>
            <person name="Goeker M."/>
        </authorList>
    </citation>
    <scope>NUCLEOTIDE SEQUENCE [LARGE SCALE GENOMIC DNA]</scope>
    <source>
        <strain evidence="2 3">DSM 25540</strain>
    </source>
</reference>
<evidence type="ECO:0000313" key="2">
    <source>
        <dbReference type="EMBL" id="MBM7633337.1"/>
    </source>
</evidence>
<organism evidence="2 3">
    <name type="scientific">Geomicrobium sediminis</name>
    <dbReference type="NCBI Taxonomy" id="1347788"/>
    <lineage>
        <taxon>Bacteria</taxon>
        <taxon>Bacillati</taxon>
        <taxon>Bacillota</taxon>
        <taxon>Bacilli</taxon>
        <taxon>Bacillales</taxon>
        <taxon>Geomicrobium</taxon>
    </lineage>
</organism>
<dbReference type="SFLD" id="SFLDG01146">
    <property type="entry name" value="C1.2.2"/>
    <property type="match status" value="1"/>
</dbReference>
<gene>
    <name evidence="2" type="ORF">JOD17_002431</name>
</gene>
<proteinExistence type="inferred from homology"/>
<dbReference type="SFLD" id="SFLDG01126">
    <property type="entry name" value="C1.2:_Nucleotidase_Like"/>
    <property type="match status" value="1"/>
</dbReference>
<comment type="caution">
    <text evidence="2">The sequence shown here is derived from an EMBL/GenBank/DDBJ whole genome shotgun (WGS) entry which is preliminary data.</text>
</comment>
<evidence type="ECO:0000313" key="3">
    <source>
        <dbReference type="Proteomes" id="UP000741863"/>
    </source>
</evidence>
<dbReference type="RefSeq" id="WP_204697955.1">
    <property type="nucleotide sequence ID" value="NZ_JAFBEC010000006.1"/>
</dbReference>
<dbReference type="EMBL" id="JAFBEC010000006">
    <property type="protein sequence ID" value="MBM7633337.1"/>
    <property type="molecule type" value="Genomic_DNA"/>
</dbReference>
<comment type="similarity">
    <text evidence="1">Belongs to the 5'(3')-deoxyribonucleotidase family.</text>
</comment>
<sequence>MKQRIAFDMDEVMADLISELLERYNERFEDTLTVQDLKAQKLRAVRPHHTKEIYEILQEPGFFASLNVMPDAIEVMKELHDHYEIFIATAAMEVPTSFSEKFYWLREHFPFLNPQNFVFCGDKSIIHADYLVDDHPDKLESFSGESIMYTAFHNVNDSRFKRVDNWQELRAFFLPATVNS</sequence>
<dbReference type="InterPro" id="IPR010708">
    <property type="entry name" value="5'(3')-deoxyribonucleotidase"/>
</dbReference>
<dbReference type="PANTHER" id="PTHR16504:SF4">
    <property type="entry name" value="5'(3')-DEOXYRIBONUCLEOTIDASE"/>
    <property type="match status" value="1"/>
</dbReference>
<name>A0ABS2PD15_9BACL</name>
<dbReference type="PANTHER" id="PTHR16504">
    <property type="entry name" value="5'(3')-DEOXYRIBONUCLEOTIDASE"/>
    <property type="match status" value="1"/>
</dbReference>
<dbReference type="SFLD" id="SFLDS00003">
    <property type="entry name" value="Haloacid_Dehalogenase"/>
    <property type="match status" value="1"/>
</dbReference>
<dbReference type="Proteomes" id="UP000741863">
    <property type="component" value="Unassembled WGS sequence"/>
</dbReference>